<feature type="compositionally biased region" description="Gly residues" evidence="1">
    <location>
        <begin position="24"/>
        <end position="33"/>
    </location>
</feature>
<name>A0A166WXG0_9GAMM</name>
<protein>
    <submittedName>
        <fullName evidence="2">Uncharacterized protein</fullName>
    </submittedName>
</protein>
<sequence length="52" mass="5391">MGKMNLSKTFMLLKGSKLRMISGSGGVAGGGGQIDPTSASSRVPIPDQRKNK</sequence>
<dbReference type="Proteomes" id="UP000076643">
    <property type="component" value="Unassembled WGS sequence"/>
</dbReference>
<evidence type="ECO:0000313" key="3">
    <source>
        <dbReference type="Proteomes" id="UP000076643"/>
    </source>
</evidence>
<reference evidence="2 3" key="1">
    <citation type="submission" date="2013-07" db="EMBL/GenBank/DDBJ databases">
        <title>Comparative Genomic and Metabolomic Analysis of Twelve Strains of Pseudoalteromonas luteoviolacea.</title>
        <authorList>
            <person name="Vynne N.G."/>
            <person name="Mansson M."/>
            <person name="Gram L."/>
        </authorList>
    </citation>
    <scope>NUCLEOTIDE SEQUENCE [LARGE SCALE GENOMIC DNA]</scope>
    <source>
        <strain evidence="2 3">DSM 6061</strain>
    </source>
</reference>
<evidence type="ECO:0000313" key="2">
    <source>
        <dbReference type="EMBL" id="KZN38782.1"/>
    </source>
</evidence>
<evidence type="ECO:0000256" key="1">
    <source>
        <dbReference type="SAM" id="MobiDB-lite"/>
    </source>
</evidence>
<feature type="region of interest" description="Disordered" evidence="1">
    <location>
        <begin position="24"/>
        <end position="52"/>
    </location>
</feature>
<dbReference type="EMBL" id="AUYB01000101">
    <property type="protein sequence ID" value="KZN38782.1"/>
    <property type="molecule type" value="Genomic_DNA"/>
</dbReference>
<proteinExistence type="predicted"/>
<accession>A0A166WXG0</accession>
<gene>
    <name evidence="2" type="ORF">N475_15400</name>
</gene>
<dbReference type="AlphaFoldDB" id="A0A166WXG0"/>
<dbReference type="PATRIC" id="fig|1365250.3.peg.2311"/>
<comment type="caution">
    <text evidence="2">The sequence shown here is derived from an EMBL/GenBank/DDBJ whole genome shotgun (WGS) entry which is preliminary data.</text>
</comment>
<organism evidence="2 3">
    <name type="scientific">Pseudoalteromonas luteoviolacea DSM 6061</name>
    <dbReference type="NCBI Taxonomy" id="1365250"/>
    <lineage>
        <taxon>Bacteria</taxon>
        <taxon>Pseudomonadati</taxon>
        <taxon>Pseudomonadota</taxon>
        <taxon>Gammaproteobacteria</taxon>
        <taxon>Alteromonadales</taxon>
        <taxon>Pseudoalteromonadaceae</taxon>
        <taxon>Pseudoalteromonas</taxon>
    </lineage>
</organism>
<keyword evidence="3" id="KW-1185">Reference proteome</keyword>